<proteinExistence type="predicted"/>
<evidence type="ECO:0000313" key="3">
    <source>
        <dbReference type="Proteomes" id="UP001567538"/>
    </source>
</evidence>
<keyword evidence="3" id="KW-1185">Reference proteome</keyword>
<evidence type="ECO:0000256" key="1">
    <source>
        <dbReference type="SAM" id="MobiDB-lite"/>
    </source>
</evidence>
<feature type="compositionally biased region" description="Low complexity" evidence="1">
    <location>
        <begin position="1"/>
        <end position="17"/>
    </location>
</feature>
<protein>
    <submittedName>
        <fullName evidence="2">Uncharacterized protein</fullName>
    </submittedName>
</protein>
<evidence type="ECO:0000313" key="2">
    <source>
        <dbReference type="EMBL" id="KAL1545087.1"/>
    </source>
</evidence>
<feature type="region of interest" description="Disordered" evidence="1">
    <location>
        <begin position="1"/>
        <end position="66"/>
    </location>
</feature>
<accession>A0ABD1GM38</accession>
<gene>
    <name evidence="2" type="ORF">AAHA92_21855</name>
</gene>
<dbReference type="Proteomes" id="UP001567538">
    <property type="component" value="Unassembled WGS sequence"/>
</dbReference>
<organism evidence="2 3">
    <name type="scientific">Salvia divinorum</name>
    <name type="common">Maria pastora</name>
    <name type="synonym">Diviner's sage</name>
    <dbReference type="NCBI Taxonomy" id="28513"/>
    <lineage>
        <taxon>Eukaryota</taxon>
        <taxon>Viridiplantae</taxon>
        <taxon>Streptophyta</taxon>
        <taxon>Embryophyta</taxon>
        <taxon>Tracheophyta</taxon>
        <taxon>Spermatophyta</taxon>
        <taxon>Magnoliopsida</taxon>
        <taxon>eudicotyledons</taxon>
        <taxon>Gunneridae</taxon>
        <taxon>Pentapetalae</taxon>
        <taxon>asterids</taxon>
        <taxon>lamiids</taxon>
        <taxon>Lamiales</taxon>
        <taxon>Lamiaceae</taxon>
        <taxon>Nepetoideae</taxon>
        <taxon>Mentheae</taxon>
        <taxon>Salviinae</taxon>
        <taxon>Salvia</taxon>
        <taxon>Salvia subgen. Calosphace</taxon>
    </lineage>
</organism>
<feature type="compositionally biased region" description="Basic residues" evidence="1">
    <location>
        <begin position="18"/>
        <end position="32"/>
    </location>
</feature>
<dbReference type="AlphaFoldDB" id="A0ABD1GM38"/>
<name>A0ABD1GM38_SALDI</name>
<comment type="caution">
    <text evidence="2">The sequence shown here is derived from an EMBL/GenBank/DDBJ whole genome shotgun (WGS) entry which is preliminary data.</text>
</comment>
<reference evidence="2 3" key="1">
    <citation type="submission" date="2024-06" db="EMBL/GenBank/DDBJ databases">
        <title>A chromosome level genome sequence of Diviner's sage (Salvia divinorum).</title>
        <authorList>
            <person name="Ford S.A."/>
            <person name="Ro D.-K."/>
            <person name="Ness R.W."/>
            <person name="Phillips M.A."/>
        </authorList>
    </citation>
    <scope>NUCLEOTIDE SEQUENCE [LARGE SCALE GENOMIC DNA]</scope>
    <source>
        <strain evidence="2">SAF-2024a</strain>
        <tissue evidence="2">Leaf</tissue>
    </source>
</reference>
<dbReference type="EMBL" id="JBEAFC010000008">
    <property type="protein sequence ID" value="KAL1545087.1"/>
    <property type="molecule type" value="Genomic_DNA"/>
</dbReference>
<sequence length="126" mass="13088">MFELPSPVSVPGVGTPSARRRRRAPARQRRTVRPAAGERDIGAAPTSFGEGRHPEGMGSAGCSVRGSRAPTSFQILRRSRQSYADNGCIEWPVATSTSGGCTGQRQVCTGSGVEDEAAVACGALGQ</sequence>